<dbReference type="InterPro" id="IPR023286">
    <property type="entry name" value="ABATE_dom_sf"/>
</dbReference>
<organism evidence="2 3">
    <name type="scientific">Paenibacillus prosopidis</name>
    <dbReference type="NCBI Taxonomy" id="630520"/>
    <lineage>
        <taxon>Bacteria</taxon>
        <taxon>Bacillati</taxon>
        <taxon>Bacillota</taxon>
        <taxon>Bacilli</taxon>
        <taxon>Bacillales</taxon>
        <taxon>Paenibacillaceae</taxon>
        <taxon>Paenibacillus</taxon>
    </lineage>
</organism>
<protein>
    <submittedName>
        <fullName evidence="2">CGNR zinc finger protein</fullName>
    </submittedName>
</protein>
<dbReference type="PANTHER" id="PTHR35525:SF3">
    <property type="entry name" value="BLL6575 PROTEIN"/>
    <property type="match status" value="1"/>
</dbReference>
<dbReference type="Pfam" id="PF11706">
    <property type="entry name" value="zf-CGNR"/>
    <property type="match status" value="1"/>
</dbReference>
<gene>
    <name evidence="2" type="ORF">DFP97_105154</name>
</gene>
<reference evidence="2 3" key="1">
    <citation type="submission" date="2018-07" db="EMBL/GenBank/DDBJ databases">
        <title>Genomic Encyclopedia of Type Strains, Phase III (KMG-III): the genomes of soil and plant-associated and newly described type strains.</title>
        <authorList>
            <person name="Whitman W."/>
        </authorList>
    </citation>
    <scope>NUCLEOTIDE SEQUENCE [LARGE SCALE GENOMIC DNA]</scope>
    <source>
        <strain evidence="2 3">CECT 7506</strain>
    </source>
</reference>
<dbReference type="SUPFAM" id="SSF160904">
    <property type="entry name" value="Jann2411-like"/>
    <property type="match status" value="1"/>
</dbReference>
<dbReference type="Gene3D" id="1.10.3300.10">
    <property type="entry name" value="Jann2411-like domain"/>
    <property type="match status" value="1"/>
</dbReference>
<dbReference type="EMBL" id="QPJD01000005">
    <property type="protein sequence ID" value="RCW48969.1"/>
    <property type="molecule type" value="Genomic_DNA"/>
</dbReference>
<dbReference type="AlphaFoldDB" id="A0A368W8J9"/>
<sequence>MDHSLFLLGGSIWLNLVNTRFIHNKQLQDVLMDQTNALHWLETNHLLRLPDSPPGSDSLSQICAELTSLRRICMEALSSLEHQAKLSEDVFISLKERAEQLSIVTVVTSIEGQPSLNYEGKTTVDQVLYRVIRSIFDTLDTYPTDRIRKCEHEECILHFLDTSKSGKRRWCSMEICGNRHKAAEFYAKKRMRNLAPMPTDKA</sequence>
<dbReference type="Proteomes" id="UP000252415">
    <property type="component" value="Unassembled WGS sequence"/>
</dbReference>
<comment type="caution">
    <text evidence="2">The sequence shown here is derived from an EMBL/GenBank/DDBJ whole genome shotgun (WGS) entry which is preliminary data.</text>
</comment>
<keyword evidence="3" id="KW-1185">Reference proteome</keyword>
<dbReference type="InterPro" id="IPR021005">
    <property type="entry name" value="Znf_CGNR"/>
</dbReference>
<evidence type="ECO:0000313" key="3">
    <source>
        <dbReference type="Proteomes" id="UP000252415"/>
    </source>
</evidence>
<feature type="domain" description="Zinc finger CGNR" evidence="1">
    <location>
        <begin position="146"/>
        <end position="189"/>
    </location>
</feature>
<dbReference type="InterPro" id="IPR010852">
    <property type="entry name" value="ABATE"/>
</dbReference>
<dbReference type="PANTHER" id="PTHR35525">
    <property type="entry name" value="BLL6575 PROTEIN"/>
    <property type="match status" value="1"/>
</dbReference>
<evidence type="ECO:0000259" key="1">
    <source>
        <dbReference type="Pfam" id="PF11706"/>
    </source>
</evidence>
<evidence type="ECO:0000313" key="2">
    <source>
        <dbReference type="EMBL" id="RCW48969.1"/>
    </source>
</evidence>
<name>A0A368W8J9_9BACL</name>
<proteinExistence type="predicted"/>
<accession>A0A368W8J9</accession>